<protein>
    <recommendedName>
        <fullName evidence="7">Transcription elongation regulator 1</fullName>
    </recommendedName>
</protein>
<dbReference type="Gene3D" id="2.20.70.10">
    <property type="match status" value="2"/>
</dbReference>
<feature type="compositionally biased region" description="Pro residues" evidence="2">
    <location>
        <begin position="1"/>
        <end position="13"/>
    </location>
</feature>
<dbReference type="PANTHER" id="PTHR15377:SF3">
    <property type="entry name" value="WW DOMAIN-CONTAINING PROTEIN"/>
    <property type="match status" value="1"/>
</dbReference>
<dbReference type="FunFam" id="1.10.10.440:FF:000044">
    <property type="entry name" value="Transcription elongation regulator 1"/>
    <property type="match status" value="1"/>
</dbReference>
<dbReference type="AlphaFoldDB" id="A0AAJ8JTJ8"/>
<dbReference type="GO" id="GO:0003712">
    <property type="term" value="F:transcription coregulator activity"/>
    <property type="evidence" value="ECO:0007669"/>
    <property type="project" value="TreeGrafter"/>
</dbReference>
<keyword evidence="6" id="KW-1185">Reference proteome</keyword>
<evidence type="ECO:0008006" key="7">
    <source>
        <dbReference type="Google" id="ProtNLM"/>
    </source>
</evidence>
<dbReference type="Proteomes" id="UP000094043">
    <property type="component" value="Chromosome 4"/>
</dbReference>
<dbReference type="InterPro" id="IPR036020">
    <property type="entry name" value="WW_dom_sf"/>
</dbReference>
<evidence type="ECO:0000313" key="5">
    <source>
        <dbReference type="EMBL" id="WVN88207.1"/>
    </source>
</evidence>
<dbReference type="PANTHER" id="PTHR15377">
    <property type="entry name" value="TRANSCRIPTION ELONGATION REGULATOR 1"/>
    <property type="match status" value="1"/>
</dbReference>
<dbReference type="GO" id="GO:0070063">
    <property type="term" value="F:RNA polymerase binding"/>
    <property type="evidence" value="ECO:0007669"/>
    <property type="project" value="InterPro"/>
</dbReference>
<proteinExistence type="predicted"/>
<evidence type="ECO:0000259" key="4">
    <source>
        <dbReference type="PROSITE" id="PS51676"/>
    </source>
</evidence>
<dbReference type="PROSITE" id="PS50020">
    <property type="entry name" value="WW_DOMAIN_2"/>
    <property type="match status" value="2"/>
</dbReference>
<dbReference type="PROSITE" id="PS51676">
    <property type="entry name" value="FF"/>
    <property type="match status" value="2"/>
</dbReference>
<dbReference type="Gene3D" id="1.10.10.440">
    <property type="entry name" value="FF domain"/>
    <property type="match status" value="5"/>
</dbReference>
<dbReference type="RefSeq" id="XP_066068907.1">
    <property type="nucleotide sequence ID" value="XM_066212810.1"/>
</dbReference>
<dbReference type="SMART" id="SM00441">
    <property type="entry name" value="FF"/>
    <property type="match status" value="4"/>
</dbReference>
<feature type="compositionally biased region" description="Basic and acidic residues" evidence="2">
    <location>
        <begin position="250"/>
        <end position="275"/>
    </location>
</feature>
<feature type="compositionally biased region" description="Pro residues" evidence="2">
    <location>
        <begin position="23"/>
        <end position="39"/>
    </location>
</feature>
<feature type="region of interest" description="Disordered" evidence="2">
    <location>
        <begin position="511"/>
        <end position="555"/>
    </location>
</feature>
<dbReference type="InterPro" id="IPR045148">
    <property type="entry name" value="TCRG1-like"/>
</dbReference>
<dbReference type="KEGG" id="cdep:91087619"/>
<feature type="domain" description="FF" evidence="4">
    <location>
        <begin position="426"/>
        <end position="484"/>
    </location>
</feature>
<dbReference type="Pfam" id="PF00397">
    <property type="entry name" value="WW"/>
    <property type="match status" value="1"/>
</dbReference>
<organism evidence="5 6">
    <name type="scientific">Cryptococcus depauperatus CBS 7841</name>
    <dbReference type="NCBI Taxonomy" id="1295531"/>
    <lineage>
        <taxon>Eukaryota</taxon>
        <taxon>Fungi</taxon>
        <taxon>Dikarya</taxon>
        <taxon>Basidiomycota</taxon>
        <taxon>Agaricomycotina</taxon>
        <taxon>Tremellomycetes</taxon>
        <taxon>Tremellales</taxon>
        <taxon>Cryptococcaceae</taxon>
        <taxon>Cryptococcus</taxon>
    </lineage>
</organism>
<feature type="compositionally biased region" description="Basic and acidic residues" evidence="2">
    <location>
        <begin position="155"/>
        <end position="204"/>
    </location>
</feature>
<dbReference type="InterPro" id="IPR001202">
    <property type="entry name" value="WW_dom"/>
</dbReference>
<reference evidence="5" key="3">
    <citation type="submission" date="2024-01" db="EMBL/GenBank/DDBJ databases">
        <authorList>
            <person name="Coelho M.A."/>
            <person name="David-Palma M."/>
            <person name="Shea T."/>
            <person name="Sun S."/>
            <person name="Cuomo C.A."/>
            <person name="Heitman J."/>
        </authorList>
    </citation>
    <scope>NUCLEOTIDE SEQUENCE</scope>
    <source>
        <strain evidence="5">CBS 7841</strain>
    </source>
</reference>
<feature type="region of interest" description="Disordered" evidence="2">
    <location>
        <begin position="1"/>
        <end position="55"/>
    </location>
</feature>
<evidence type="ECO:0000259" key="3">
    <source>
        <dbReference type="PROSITE" id="PS50020"/>
    </source>
</evidence>
<reference evidence="5" key="1">
    <citation type="submission" date="2016-06" db="EMBL/GenBank/DDBJ databases">
        <authorList>
            <person name="Cuomo C."/>
            <person name="Litvintseva A."/>
            <person name="Heitman J."/>
            <person name="Chen Y."/>
            <person name="Sun S."/>
            <person name="Springer D."/>
            <person name="Dromer F."/>
            <person name="Young S."/>
            <person name="Zeng Q."/>
            <person name="Chapman S."/>
            <person name="Gujja S."/>
            <person name="Saif S."/>
            <person name="Birren B."/>
        </authorList>
    </citation>
    <scope>NUCLEOTIDE SEQUENCE</scope>
    <source>
        <strain evidence="5">CBS 7841</strain>
    </source>
</reference>
<dbReference type="SUPFAM" id="SSF51045">
    <property type="entry name" value="WW domain"/>
    <property type="match status" value="2"/>
</dbReference>
<dbReference type="GO" id="GO:0005634">
    <property type="term" value="C:nucleus"/>
    <property type="evidence" value="ECO:0007669"/>
    <property type="project" value="TreeGrafter"/>
</dbReference>
<feature type="region of interest" description="Disordered" evidence="2">
    <location>
        <begin position="86"/>
        <end position="125"/>
    </location>
</feature>
<reference evidence="5" key="2">
    <citation type="journal article" date="2022" name="Elife">
        <title>Obligate sexual reproduction of a homothallic fungus closely related to the Cryptococcus pathogenic species complex.</title>
        <authorList>
            <person name="Passer A.R."/>
            <person name="Clancey S.A."/>
            <person name="Shea T."/>
            <person name="David-Palma M."/>
            <person name="Averette A.F."/>
            <person name="Boekhout T."/>
            <person name="Porcel B.M."/>
            <person name="Nowrousian M."/>
            <person name="Cuomo C.A."/>
            <person name="Sun S."/>
            <person name="Heitman J."/>
            <person name="Coelho M.A."/>
        </authorList>
    </citation>
    <scope>NUCLEOTIDE SEQUENCE</scope>
    <source>
        <strain evidence="5">CBS 7841</strain>
    </source>
</reference>
<evidence type="ECO:0000256" key="2">
    <source>
        <dbReference type="SAM" id="MobiDB-lite"/>
    </source>
</evidence>
<feature type="domain" description="FF" evidence="4">
    <location>
        <begin position="290"/>
        <end position="344"/>
    </location>
</feature>
<dbReference type="EMBL" id="CP143787">
    <property type="protein sequence ID" value="WVN88207.1"/>
    <property type="molecule type" value="Genomic_DNA"/>
</dbReference>
<evidence type="ECO:0000256" key="1">
    <source>
        <dbReference type="ARBA" id="ARBA00022737"/>
    </source>
</evidence>
<gene>
    <name evidence="5" type="ORF">L203_103408</name>
</gene>
<keyword evidence="1" id="KW-0677">Repeat</keyword>
<feature type="compositionally biased region" description="Acidic residues" evidence="2">
    <location>
        <begin position="226"/>
        <end position="240"/>
    </location>
</feature>
<dbReference type="PROSITE" id="PS01159">
    <property type="entry name" value="WW_DOMAIN_1"/>
    <property type="match status" value="1"/>
</dbReference>
<sequence>MPGVPPPPPPGHPPVQNLHFIPPTAPGYGFPPGPPPGIPPNIQGFPLPLPPGWSEHRAPDGVTPYFYNSHTRESTYTRPTLPILAAGAPHNVTPASMSLGTEDKKKKKEKPKQKVPIPGTTWTRVTTTDGNVFYFEKESKKSEWTVPEEIKDAVADLEDKEKKEKEETGRQQHEKIENERIEKLKELEKIKAEVEEERKKEIERKRKKRDQTNSEDGVQEKKTKLEEDDVAGPEGEEDEESWMKAVAAEFAEKDAQAQKDQEDQDEKTKQKEAEAAKKVFAVPEKVNVSMEEGRALFKALLIEKDISPFAPWEHSLPLFINDPRYVLLSSMKDRREVYEEYCREAGRAKRLKKNIGGNSTSKNGNTDPEKEYKGLLAKEVTSTRMRWDDFRKNWKKDRRFYAFGRDDHQREKVFKQHLRDLGERKRAAAQKAEEDFYSLLKESSIITSSSQWSLVKRNLSSDPRYDAVGSSSLREDLFNIYTRRLSSGSTVASIAEKCNLADKEEAAVSRLAESKAPQSELSGKKESKEEAATRKIAERKTRAEASLGERENKVREERQRIEMEMKKSRAGADKEEGERLFGSLLVDVLRDNDVTWQEATNLLSPDPRFNHPSLGSRDKMRLFEQHIARISSKRSNALDKVFEQHTPALDAVYDDVYPHIVEDPAVKRLGLQGQQLEDRWAAWCRTWETNARHDFDKMLGENSFVDFWSKMRKKQLDENALKVNEQEEREEGEGLGEGGSADLTKLAKQIDLGEIKMVLMRDRRYRIFDHVPEKREQWLRDYLDNVEAASGSKTIFNIGRGKS</sequence>
<dbReference type="SMART" id="SM00456">
    <property type="entry name" value="WW"/>
    <property type="match status" value="2"/>
</dbReference>
<dbReference type="FunFam" id="1.10.10.440:FF:000049">
    <property type="entry name" value="TransCription Elongation Regulator homolog"/>
    <property type="match status" value="1"/>
</dbReference>
<feature type="domain" description="WW" evidence="3">
    <location>
        <begin position="47"/>
        <end position="81"/>
    </location>
</feature>
<dbReference type="GeneID" id="91087619"/>
<name>A0AAJ8JTJ8_9TREE</name>
<dbReference type="Pfam" id="PF01846">
    <property type="entry name" value="FF"/>
    <property type="match status" value="3"/>
</dbReference>
<feature type="domain" description="WW" evidence="3">
    <location>
        <begin position="122"/>
        <end position="149"/>
    </location>
</feature>
<dbReference type="InterPro" id="IPR036517">
    <property type="entry name" value="FF_domain_sf"/>
</dbReference>
<dbReference type="InterPro" id="IPR002713">
    <property type="entry name" value="FF_domain"/>
</dbReference>
<accession>A0AAJ8JTJ8</accession>
<feature type="compositionally biased region" description="Basic and acidic residues" evidence="2">
    <location>
        <begin position="522"/>
        <end position="555"/>
    </location>
</feature>
<feature type="region of interest" description="Disordered" evidence="2">
    <location>
        <begin position="155"/>
        <end position="275"/>
    </location>
</feature>
<dbReference type="CDD" id="cd00201">
    <property type="entry name" value="WW"/>
    <property type="match status" value="1"/>
</dbReference>
<dbReference type="SUPFAM" id="SSF81698">
    <property type="entry name" value="FF domain"/>
    <property type="match status" value="4"/>
</dbReference>
<evidence type="ECO:0000313" key="6">
    <source>
        <dbReference type="Proteomes" id="UP000094043"/>
    </source>
</evidence>